<protein>
    <submittedName>
        <fullName evidence="6">Nitrate reductase NarB</fullName>
    </submittedName>
</protein>
<evidence type="ECO:0000256" key="1">
    <source>
        <dbReference type="ARBA" id="ARBA00022723"/>
    </source>
</evidence>
<dbReference type="Pfam" id="PF00384">
    <property type="entry name" value="Molybdopterin"/>
    <property type="match status" value="1"/>
</dbReference>
<reference evidence="7" key="1">
    <citation type="journal article" date="2013" name="Genome Announc.">
        <title>Draft Genome Sequence of Streptomyces bottropensis ATCC 25435, a Bottromycin-Producing Actinomycete.</title>
        <authorList>
            <person name="Zhang H."/>
            <person name="Zhou W."/>
            <person name="Zhuang Y."/>
            <person name="Liang X."/>
            <person name="Liu T."/>
        </authorList>
    </citation>
    <scope>NUCLEOTIDE SEQUENCE [LARGE SCALE GENOMIC DNA]</scope>
    <source>
        <strain evidence="7">ATCC 25435</strain>
    </source>
</reference>
<dbReference type="AlphaFoldDB" id="M3DKL0"/>
<dbReference type="PANTHER" id="PTHR43105:SF10">
    <property type="entry name" value="NADH-QUINONE OXIDOREDUCTASE SUBUNIT G"/>
    <property type="match status" value="1"/>
</dbReference>
<keyword evidence="2" id="KW-0408">Iron</keyword>
<dbReference type="EMBL" id="KB405056">
    <property type="protein sequence ID" value="EMF57422.1"/>
    <property type="molecule type" value="Genomic_DNA"/>
</dbReference>
<dbReference type="GO" id="GO:0046872">
    <property type="term" value="F:metal ion binding"/>
    <property type="evidence" value="ECO:0007669"/>
    <property type="project" value="UniProtKB-KW"/>
</dbReference>
<dbReference type="GO" id="GO:0051536">
    <property type="term" value="F:iron-sulfur cluster binding"/>
    <property type="evidence" value="ECO:0007669"/>
    <property type="project" value="UniProtKB-KW"/>
</dbReference>
<evidence type="ECO:0000256" key="4">
    <source>
        <dbReference type="SAM" id="MobiDB-lite"/>
    </source>
</evidence>
<dbReference type="PANTHER" id="PTHR43105">
    <property type="entry name" value="RESPIRATORY NITRATE REDUCTASE"/>
    <property type="match status" value="1"/>
</dbReference>
<organism evidence="6 7">
    <name type="scientific">Streptomyces bottropensis ATCC 25435</name>
    <dbReference type="NCBI Taxonomy" id="1054862"/>
    <lineage>
        <taxon>Bacteria</taxon>
        <taxon>Bacillati</taxon>
        <taxon>Actinomycetota</taxon>
        <taxon>Actinomycetes</taxon>
        <taxon>Kitasatosporales</taxon>
        <taxon>Streptomycetaceae</taxon>
        <taxon>Streptomyces</taxon>
    </lineage>
</organism>
<evidence type="ECO:0000259" key="5">
    <source>
        <dbReference type="Pfam" id="PF00384"/>
    </source>
</evidence>
<dbReference type="GO" id="GO:0016491">
    <property type="term" value="F:oxidoreductase activity"/>
    <property type="evidence" value="ECO:0007669"/>
    <property type="project" value="InterPro"/>
</dbReference>
<evidence type="ECO:0000313" key="7">
    <source>
        <dbReference type="Proteomes" id="UP000030760"/>
    </source>
</evidence>
<feature type="compositionally biased region" description="Low complexity" evidence="4">
    <location>
        <begin position="216"/>
        <end position="248"/>
    </location>
</feature>
<feature type="region of interest" description="Disordered" evidence="4">
    <location>
        <begin position="216"/>
        <end position="267"/>
    </location>
</feature>
<sequence length="267" mass="28685">MDTYLEEGVEPSRVQRWVQAASILHSDGDAMDIALVAGRMAGVRGRAVDRVNRGRLGPKDLFGWQANASADRLTRPLVRQGGRLVECDWDTAMERIVARSRELLEERGPGSIGFYTTGQLFLEEYYTLAVLARAGIGTNHLDGNTRLCTSTAAEALKESFGCGGQPGSYDDIDHADVIALFGHNTRPAFCASTPAPRRWPAGRPCTWLRASVRTSPCSTRSSTRSSAPTASTTTTSRRTRSASTNSPPGYGTAPPSGRPGSATCRPP</sequence>
<dbReference type="InterPro" id="IPR006656">
    <property type="entry name" value="Mopterin_OxRdtase"/>
</dbReference>
<proteinExistence type="predicted"/>
<gene>
    <name evidence="6" type="ORF">SBD_0094</name>
</gene>
<evidence type="ECO:0000256" key="3">
    <source>
        <dbReference type="ARBA" id="ARBA00023014"/>
    </source>
</evidence>
<dbReference type="Gene3D" id="3.40.50.740">
    <property type="match status" value="1"/>
</dbReference>
<dbReference type="Proteomes" id="UP000030760">
    <property type="component" value="Unassembled WGS sequence"/>
</dbReference>
<keyword evidence="1" id="KW-0479">Metal-binding</keyword>
<evidence type="ECO:0000256" key="2">
    <source>
        <dbReference type="ARBA" id="ARBA00023004"/>
    </source>
</evidence>
<dbReference type="Gene3D" id="3.40.228.10">
    <property type="entry name" value="Dimethylsulfoxide Reductase, domain 2"/>
    <property type="match status" value="1"/>
</dbReference>
<name>M3DKL0_9ACTN</name>
<evidence type="ECO:0000313" key="6">
    <source>
        <dbReference type="EMBL" id="EMF57422.1"/>
    </source>
</evidence>
<keyword evidence="3" id="KW-0411">Iron-sulfur</keyword>
<accession>M3DKL0</accession>
<dbReference type="SUPFAM" id="SSF53706">
    <property type="entry name" value="Formate dehydrogenase/DMSO reductase, domains 1-3"/>
    <property type="match status" value="1"/>
</dbReference>
<feature type="domain" description="Molybdopterin oxidoreductase" evidence="5">
    <location>
        <begin position="72"/>
        <end position="186"/>
    </location>
</feature>
<dbReference type="InterPro" id="IPR050123">
    <property type="entry name" value="Prok_molybdopt-oxidoreductase"/>
</dbReference>